<accession>X1JGI8</accession>
<gene>
    <name evidence="1" type="ORF">S03H2_67693</name>
</gene>
<dbReference type="EMBL" id="BARU01044373">
    <property type="protein sequence ID" value="GAH77434.1"/>
    <property type="molecule type" value="Genomic_DNA"/>
</dbReference>
<protein>
    <submittedName>
        <fullName evidence="1">Uncharacterized protein</fullName>
    </submittedName>
</protein>
<dbReference type="AlphaFoldDB" id="X1JGI8"/>
<evidence type="ECO:0000313" key="1">
    <source>
        <dbReference type="EMBL" id="GAH77434.1"/>
    </source>
</evidence>
<proteinExistence type="predicted"/>
<reference evidence="1" key="1">
    <citation type="journal article" date="2014" name="Front. Microbiol.">
        <title>High frequency of phylogenetically diverse reductive dehalogenase-homologous genes in deep subseafloor sedimentary metagenomes.</title>
        <authorList>
            <person name="Kawai M."/>
            <person name="Futagami T."/>
            <person name="Toyoda A."/>
            <person name="Takaki Y."/>
            <person name="Nishi S."/>
            <person name="Hori S."/>
            <person name="Arai W."/>
            <person name="Tsubouchi T."/>
            <person name="Morono Y."/>
            <person name="Uchiyama I."/>
            <person name="Ito T."/>
            <person name="Fujiyama A."/>
            <person name="Inagaki F."/>
            <person name="Takami H."/>
        </authorList>
    </citation>
    <scope>NUCLEOTIDE SEQUENCE</scope>
    <source>
        <strain evidence="1">Expedition CK06-06</strain>
    </source>
</reference>
<comment type="caution">
    <text evidence="1">The sequence shown here is derived from an EMBL/GenBank/DDBJ whole genome shotgun (WGS) entry which is preliminary data.</text>
</comment>
<sequence>VPLGIGIFYSIWGLVTLVVRTRCLCVVGVDKLLIVLVRFAM</sequence>
<name>X1JGI8_9ZZZZ</name>
<feature type="non-terminal residue" evidence="1">
    <location>
        <position position="1"/>
    </location>
</feature>
<organism evidence="1">
    <name type="scientific">marine sediment metagenome</name>
    <dbReference type="NCBI Taxonomy" id="412755"/>
    <lineage>
        <taxon>unclassified sequences</taxon>
        <taxon>metagenomes</taxon>
        <taxon>ecological metagenomes</taxon>
    </lineage>
</organism>